<reference evidence="10" key="1">
    <citation type="submission" date="2013-11" db="EMBL/GenBank/DDBJ databases">
        <title>The Genome Sequence of Phytophthora parasitica IAC_01/95.</title>
        <authorList>
            <consortium name="The Broad Institute Genomics Platform"/>
            <person name="Russ C."/>
            <person name="Tyler B."/>
            <person name="Panabieres F."/>
            <person name="Shan W."/>
            <person name="Tripathy S."/>
            <person name="Grunwald N."/>
            <person name="Machado M."/>
            <person name="Johnson C.S."/>
            <person name="Arredondo F."/>
            <person name="Hong C."/>
            <person name="Coffey M."/>
            <person name="Young S.K."/>
            <person name="Zeng Q."/>
            <person name="Gargeya S."/>
            <person name="Fitzgerald M."/>
            <person name="Abouelleil A."/>
            <person name="Alvarado L."/>
            <person name="Chapman S.B."/>
            <person name="Gainer-Dewar J."/>
            <person name="Goldberg J."/>
            <person name="Griggs A."/>
            <person name="Gujja S."/>
            <person name="Hansen M."/>
            <person name="Howarth C."/>
            <person name="Imamovic A."/>
            <person name="Ireland A."/>
            <person name="Larimer J."/>
            <person name="McCowan C."/>
            <person name="Murphy C."/>
            <person name="Pearson M."/>
            <person name="Poon T.W."/>
            <person name="Priest M."/>
            <person name="Roberts A."/>
            <person name="Saif S."/>
            <person name="Shea T."/>
            <person name="Sykes S."/>
            <person name="Wortman J."/>
            <person name="Nusbaum C."/>
            <person name="Birren B."/>
        </authorList>
    </citation>
    <scope>NUCLEOTIDE SEQUENCE [LARGE SCALE GENOMIC DNA]</scope>
    <source>
        <strain evidence="10">IAC_01/95</strain>
    </source>
</reference>
<gene>
    <name evidence="10" type="ORF">L914_01167</name>
</gene>
<evidence type="ECO:0000256" key="6">
    <source>
        <dbReference type="ARBA" id="ARBA00022932"/>
    </source>
</evidence>
<dbReference type="AlphaFoldDB" id="W2P3T0"/>
<dbReference type="GO" id="GO:0006260">
    <property type="term" value="P:DNA replication"/>
    <property type="evidence" value="ECO:0007669"/>
    <property type="project" value="UniProtKB-KW"/>
</dbReference>
<comment type="catalytic activity">
    <reaction evidence="8">
        <text>DNA(n) + a 2'-deoxyribonucleoside 5'-triphosphate = DNA(n+1) + diphosphate</text>
        <dbReference type="Rhea" id="RHEA:22508"/>
        <dbReference type="Rhea" id="RHEA-COMP:17339"/>
        <dbReference type="Rhea" id="RHEA-COMP:17340"/>
        <dbReference type="ChEBI" id="CHEBI:33019"/>
        <dbReference type="ChEBI" id="CHEBI:61560"/>
        <dbReference type="ChEBI" id="CHEBI:173112"/>
        <dbReference type="EC" id="2.7.7.7"/>
    </reaction>
</comment>
<dbReference type="Proteomes" id="UP000054532">
    <property type="component" value="Unassembled WGS sequence"/>
</dbReference>
<accession>W2P3T0</accession>
<keyword evidence="7" id="KW-0238">DNA-binding</keyword>
<evidence type="ECO:0000256" key="8">
    <source>
        <dbReference type="ARBA" id="ARBA00049244"/>
    </source>
</evidence>
<dbReference type="GO" id="GO:0000166">
    <property type="term" value="F:nucleotide binding"/>
    <property type="evidence" value="ECO:0007669"/>
    <property type="project" value="InterPro"/>
</dbReference>
<evidence type="ECO:0000256" key="5">
    <source>
        <dbReference type="ARBA" id="ARBA00022705"/>
    </source>
</evidence>
<dbReference type="Pfam" id="PF03175">
    <property type="entry name" value="DNA_pol_B_2"/>
    <property type="match status" value="1"/>
</dbReference>
<keyword evidence="6" id="KW-0239">DNA-directed DNA polymerase</keyword>
<evidence type="ECO:0000256" key="2">
    <source>
        <dbReference type="ARBA" id="ARBA00012417"/>
    </source>
</evidence>
<dbReference type="InterPro" id="IPR004868">
    <property type="entry name" value="DNA-dir_DNA_pol_B_mt/vir"/>
</dbReference>
<evidence type="ECO:0000256" key="4">
    <source>
        <dbReference type="ARBA" id="ARBA00022695"/>
    </source>
</evidence>
<keyword evidence="3" id="KW-0808">Transferase</keyword>
<keyword evidence="4" id="KW-0548">Nucleotidyltransferase</keyword>
<dbReference type="SUPFAM" id="SSF56672">
    <property type="entry name" value="DNA/RNA polymerases"/>
    <property type="match status" value="1"/>
</dbReference>
<dbReference type="EMBL" id="KI690640">
    <property type="protein sequence ID" value="ETM55642.1"/>
    <property type="molecule type" value="Genomic_DNA"/>
</dbReference>
<dbReference type="GO" id="GO:0003887">
    <property type="term" value="F:DNA-directed DNA polymerase activity"/>
    <property type="evidence" value="ECO:0007669"/>
    <property type="project" value="UniProtKB-KW"/>
</dbReference>
<evidence type="ECO:0000259" key="9">
    <source>
        <dbReference type="Pfam" id="PF03175"/>
    </source>
</evidence>
<feature type="domain" description="DNA-directed DNA polymerase family B mitochondria/virus" evidence="9">
    <location>
        <begin position="13"/>
        <end position="113"/>
    </location>
</feature>
<dbReference type="InterPro" id="IPR043502">
    <property type="entry name" value="DNA/RNA_pol_sf"/>
</dbReference>
<name>W2P3T0_PHYNI</name>
<evidence type="ECO:0000256" key="1">
    <source>
        <dbReference type="ARBA" id="ARBA00005755"/>
    </source>
</evidence>
<protein>
    <recommendedName>
        <fullName evidence="2">DNA-directed DNA polymerase</fullName>
        <ecNumber evidence="2">2.7.7.7</ecNumber>
    </recommendedName>
</protein>
<proteinExistence type="inferred from homology"/>
<dbReference type="GO" id="GO:0003677">
    <property type="term" value="F:DNA binding"/>
    <property type="evidence" value="ECO:0007669"/>
    <property type="project" value="UniProtKB-KW"/>
</dbReference>
<keyword evidence="5" id="KW-0235">DNA replication</keyword>
<comment type="similarity">
    <text evidence="1">Belongs to the DNA polymerase type-B family.</text>
</comment>
<evidence type="ECO:0000256" key="3">
    <source>
        <dbReference type="ARBA" id="ARBA00022679"/>
    </source>
</evidence>
<sequence length="136" mass="15457">MMLEKFGQDVYNHVSLPSMAFAYLNNQGCYDECFAMSGAVLAFVREAIVGGRCMTRDNQKHHFVSRTYEEDGEVKTNVVLDSDVNSLYPAAMARLEGFAKGKPKFFQISKTEKQILRIKEQRLSVRTLVNHKSLTL</sequence>
<evidence type="ECO:0000313" key="10">
    <source>
        <dbReference type="EMBL" id="ETM55642.1"/>
    </source>
</evidence>
<dbReference type="EC" id="2.7.7.7" evidence="2"/>
<evidence type="ECO:0000256" key="7">
    <source>
        <dbReference type="ARBA" id="ARBA00023125"/>
    </source>
</evidence>
<organism evidence="10">
    <name type="scientific">Phytophthora nicotianae</name>
    <name type="common">Potato buckeye rot agent</name>
    <name type="synonym">Phytophthora parasitica</name>
    <dbReference type="NCBI Taxonomy" id="4792"/>
    <lineage>
        <taxon>Eukaryota</taxon>
        <taxon>Sar</taxon>
        <taxon>Stramenopiles</taxon>
        <taxon>Oomycota</taxon>
        <taxon>Peronosporomycetes</taxon>
        <taxon>Peronosporales</taxon>
        <taxon>Peronosporaceae</taxon>
        <taxon>Phytophthora</taxon>
    </lineage>
</organism>